<keyword evidence="5" id="KW-0998">Cell outer membrane</keyword>
<evidence type="ECO:0000256" key="6">
    <source>
        <dbReference type="SAM" id="SignalP"/>
    </source>
</evidence>
<protein>
    <submittedName>
        <fullName evidence="7">MipA/OmpV family protein</fullName>
    </submittedName>
</protein>
<evidence type="ECO:0000313" key="8">
    <source>
        <dbReference type="Proteomes" id="UP000572722"/>
    </source>
</evidence>
<evidence type="ECO:0000256" key="4">
    <source>
        <dbReference type="ARBA" id="ARBA00023136"/>
    </source>
</evidence>
<sequence>MSLNIKAVTLGVLATTFGVTNAHANANEQYYDFGFVGASGTFGQSVFTDGDKGQASAEPNLFYNGKYGFIDGSLVNVSVLPYLGISGQWRFSEVSNDFDDLPNGIQDRDGNGELGVTIGTVGARLTFLHDVTSEHKGYEVQLHLGRTLDLPFDNFTLTPYVEVDYRDKKLSQHLYNVSPIEASQSRFNAFEAKQSWVYQAGLIGIYTLTPEWLGLAKLELQHHDSNSPLVQRDLGWVASLGVVYKFTD</sequence>
<comment type="similarity">
    <text evidence="2">Belongs to the MipA/OmpV family.</text>
</comment>
<organism evidence="7 8">
    <name type="scientific">Vibrio tubiashii</name>
    <dbReference type="NCBI Taxonomy" id="29498"/>
    <lineage>
        <taxon>Bacteria</taxon>
        <taxon>Pseudomonadati</taxon>
        <taxon>Pseudomonadota</taxon>
        <taxon>Gammaproteobacteria</taxon>
        <taxon>Vibrionales</taxon>
        <taxon>Vibrionaceae</taxon>
        <taxon>Vibrio</taxon>
        <taxon>Vibrio oreintalis group</taxon>
    </lineage>
</organism>
<accession>A0AAE5EWF6</accession>
<comment type="subcellular location">
    <subcellularLocation>
        <location evidence="1">Cell outer membrane</location>
    </subcellularLocation>
</comment>
<dbReference type="AlphaFoldDB" id="A0AAE5EWF6"/>
<comment type="caution">
    <text evidence="7">The sequence shown here is derived from an EMBL/GenBank/DDBJ whole genome shotgun (WGS) entry which is preliminary data.</text>
</comment>
<evidence type="ECO:0000256" key="2">
    <source>
        <dbReference type="ARBA" id="ARBA00005722"/>
    </source>
</evidence>
<reference evidence="7 8" key="1">
    <citation type="submission" date="2019-08" db="EMBL/GenBank/DDBJ databases">
        <title>Draft genome sequencing and comparative genomics of hatchery-associated Vibrios.</title>
        <authorList>
            <person name="Kehlet-Delgado H."/>
            <person name="Mueller R.S."/>
        </authorList>
    </citation>
    <scope>NUCLEOTIDE SEQUENCE [LARGE SCALE GENOMIC DNA]</scope>
    <source>
        <strain evidence="7 8">01-65-5-1</strain>
    </source>
</reference>
<evidence type="ECO:0000313" key="7">
    <source>
        <dbReference type="EMBL" id="NOI83115.1"/>
    </source>
</evidence>
<dbReference type="Proteomes" id="UP000572722">
    <property type="component" value="Unassembled WGS sequence"/>
</dbReference>
<evidence type="ECO:0000256" key="1">
    <source>
        <dbReference type="ARBA" id="ARBA00004442"/>
    </source>
</evidence>
<keyword evidence="3 6" id="KW-0732">Signal</keyword>
<dbReference type="EMBL" id="VTXO01000012">
    <property type="protein sequence ID" value="NOI83115.1"/>
    <property type="molecule type" value="Genomic_DNA"/>
</dbReference>
<dbReference type="PANTHER" id="PTHR38776:SF1">
    <property type="entry name" value="MLTA-INTERACTING PROTEIN-RELATED"/>
    <property type="match status" value="1"/>
</dbReference>
<feature type="chain" id="PRO_5041899537" evidence="6">
    <location>
        <begin position="25"/>
        <end position="248"/>
    </location>
</feature>
<dbReference type="GO" id="GO:0009279">
    <property type="term" value="C:cell outer membrane"/>
    <property type="evidence" value="ECO:0007669"/>
    <property type="project" value="UniProtKB-SubCell"/>
</dbReference>
<feature type="signal peptide" evidence="6">
    <location>
        <begin position="1"/>
        <end position="24"/>
    </location>
</feature>
<gene>
    <name evidence="7" type="ORF">F0237_20840</name>
</gene>
<dbReference type="InterPro" id="IPR010583">
    <property type="entry name" value="MipA"/>
</dbReference>
<evidence type="ECO:0000256" key="5">
    <source>
        <dbReference type="ARBA" id="ARBA00023237"/>
    </source>
</evidence>
<evidence type="ECO:0000256" key="3">
    <source>
        <dbReference type="ARBA" id="ARBA00022729"/>
    </source>
</evidence>
<keyword evidence="4" id="KW-0472">Membrane</keyword>
<proteinExistence type="inferred from homology"/>
<dbReference type="Pfam" id="PF06629">
    <property type="entry name" value="MipA"/>
    <property type="match status" value="1"/>
</dbReference>
<name>A0AAE5EWF6_9VIBR</name>
<dbReference type="PANTHER" id="PTHR38776">
    <property type="entry name" value="MLTA-INTERACTING PROTEIN-RELATED"/>
    <property type="match status" value="1"/>
</dbReference>
<dbReference type="RefSeq" id="WP_171325177.1">
    <property type="nucleotide sequence ID" value="NZ_VTXO01000012.1"/>
</dbReference>